<dbReference type="RefSeq" id="WP_005363011.1">
    <property type="nucleotide sequence ID" value="NZ_DS264284.1"/>
</dbReference>
<evidence type="ECO:0000313" key="1">
    <source>
        <dbReference type="EMBL" id="EDM51523.1"/>
    </source>
</evidence>
<name>A5Z6U8_9FIRM</name>
<dbReference type="Proteomes" id="UP000006000">
    <property type="component" value="Unassembled WGS sequence"/>
</dbReference>
<organism evidence="1 2">
    <name type="scientific">Eubacterium ventriosum ATCC 27560</name>
    <dbReference type="NCBI Taxonomy" id="411463"/>
    <lineage>
        <taxon>Bacteria</taxon>
        <taxon>Bacillati</taxon>
        <taxon>Bacillota</taxon>
        <taxon>Clostridia</taxon>
        <taxon>Eubacteriales</taxon>
        <taxon>Eubacteriaceae</taxon>
        <taxon>Eubacterium</taxon>
    </lineage>
</organism>
<reference evidence="1 2" key="1">
    <citation type="submission" date="2007-03" db="EMBL/GenBank/DDBJ databases">
        <authorList>
            <person name="Fulton L."/>
            <person name="Clifton S."/>
            <person name="Fulton B."/>
            <person name="Xu J."/>
            <person name="Minx P."/>
            <person name="Pepin K.H."/>
            <person name="Johnson M."/>
            <person name="Thiruvilangam P."/>
            <person name="Bhonagiri V."/>
            <person name="Nash W.E."/>
            <person name="Mardis E.R."/>
            <person name="Wilson R.K."/>
        </authorList>
    </citation>
    <scope>NUCLEOTIDE SEQUENCE [LARGE SCALE GENOMIC DNA]</scope>
    <source>
        <strain evidence="1 2">ATCC 27560</strain>
    </source>
</reference>
<reference evidence="1 2" key="2">
    <citation type="submission" date="2007-04" db="EMBL/GenBank/DDBJ databases">
        <title>Draft genome sequence of Eubacterium ventriosum (ATCC 27560).</title>
        <authorList>
            <person name="Sudarsanam P."/>
            <person name="Ley R."/>
            <person name="Guruge J."/>
            <person name="Turnbaugh P.J."/>
            <person name="Mahowald M."/>
            <person name="Liep D."/>
            <person name="Gordon J."/>
        </authorList>
    </citation>
    <scope>NUCLEOTIDE SEQUENCE [LARGE SCALE GENOMIC DNA]</scope>
    <source>
        <strain evidence="1 2">ATCC 27560</strain>
    </source>
</reference>
<proteinExistence type="predicted"/>
<dbReference type="HOGENOM" id="CLU_637352_0_0_9"/>
<gene>
    <name evidence="1" type="ORF">EUBVEN_01431</name>
</gene>
<dbReference type="STRING" id="411463.EUBVEN_01431"/>
<accession>A5Z6U8</accession>
<dbReference type="EMBL" id="AAVL02000033">
    <property type="protein sequence ID" value="EDM51523.1"/>
    <property type="molecule type" value="Genomic_DNA"/>
</dbReference>
<comment type="caution">
    <text evidence="1">The sequence shown here is derived from an EMBL/GenBank/DDBJ whole genome shotgun (WGS) entry which is preliminary data.</text>
</comment>
<protein>
    <submittedName>
        <fullName evidence="1">Uncharacterized protein</fullName>
    </submittedName>
</protein>
<dbReference type="AlphaFoldDB" id="A5Z6U8"/>
<evidence type="ECO:0000313" key="2">
    <source>
        <dbReference type="Proteomes" id="UP000006000"/>
    </source>
</evidence>
<sequence>MKNGTIKRMIIFMVLCIIMLANDNSVEAKERKVESIRIKEIKQDIDGREVYIKCGVEDCPASHNKKFIDKPCAGGSDLRQIYAKTKKGKWRTLEQLNFKNMQGGCINGNKMIIAFVDKNRHKKGDLTAFVEIDLVKNKVIKVTMVQGAKDLNIKAFGHSNDFTYLNGKYYGSWYQKNGKKNYTSRIGKINTELSGKGTSSDFSENNKGKAAFGITSYIKENQLALGIREDVKVGKSSHLERYVSTCSVKNTKKGKAKYKLDKKLFNINRNTKYSVPQCMEQFNKKFYIVRFNKKINKDNNCIEVINSNGKKEKQYIIKNPKKISIYEKDGKKSTIEFENTNWEIESLSHYKKKIFYYTMYKPSSKNIGKQAYLYKVNLK</sequence>